<comment type="caution">
    <text evidence="5">The sequence shown here is derived from an EMBL/GenBank/DDBJ whole genome shotgun (WGS) entry which is preliminary data.</text>
</comment>
<keyword evidence="7" id="KW-1185">Reference proteome</keyword>
<evidence type="ECO:0000256" key="2">
    <source>
        <dbReference type="ARBA" id="ARBA00023125"/>
    </source>
</evidence>
<dbReference type="Gene3D" id="1.10.10.10">
    <property type="entry name" value="Winged helix-like DNA-binding domain superfamily/Winged helix DNA-binding domain"/>
    <property type="match status" value="1"/>
</dbReference>
<dbReference type="EMBL" id="JAVREH010000009">
    <property type="protein sequence ID" value="MDT0261657.1"/>
    <property type="molecule type" value="Genomic_DNA"/>
</dbReference>
<dbReference type="PANTHER" id="PTHR43537">
    <property type="entry name" value="TRANSCRIPTIONAL REGULATOR, GNTR FAMILY"/>
    <property type="match status" value="1"/>
</dbReference>
<dbReference type="Pfam" id="PF00392">
    <property type="entry name" value="GntR"/>
    <property type="match status" value="1"/>
</dbReference>
<dbReference type="SMART" id="SM00895">
    <property type="entry name" value="FCD"/>
    <property type="match status" value="1"/>
</dbReference>
<dbReference type="PANTHER" id="PTHR43537:SF24">
    <property type="entry name" value="GLUCONATE OPERON TRANSCRIPTIONAL REPRESSOR"/>
    <property type="match status" value="1"/>
</dbReference>
<evidence type="ECO:0000313" key="6">
    <source>
        <dbReference type="EMBL" id="MDT0261664.1"/>
    </source>
</evidence>
<reference evidence="7" key="1">
    <citation type="submission" date="2023-07" db="EMBL/GenBank/DDBJ databases">
        <title>30 novel species of actinomycetes from the DSMZ collection.</title>
        <authorList>
            <person name="Nouioui I."/>
        </authorList>
    </citation>
    <scope>NUCLEOTIDE SEQUENCE [LARGE SCALE GENOMIC DNA]</scope>
    <source>
        <strain evidence="7">DSM 44399</strain>
    </source>
</reference>
<dbReference type="InterPro" id="IPR036388">
    <property type="entry name" value="WH-like_DNA-bd_sf"/>
</dbReference>
<dbReference type="Pfam" id="PF07729">
    <property type="entry name" value="FCD"/>
    <property type="match status" value="1"/>
</dbReference>
<dbReference type="PRINTS" id="PR00035">
    <property type="entry name" value="HTHGNTR"/>
</dbReference>
<feature type="domain" description="HTH gntR-type" evidence="4">
    <location>
        <begin position="20"/>
        <end position="87"/>
    </location>
</feature>
<dbReference type="SUPFAM" id="SSF48008">
    <property type="entry name" value="GntR ligand-binding domain-like"/>
    <property type="match status" value="1"/>
</dbReference>
<reference evidence="5" key="2">
    <citation type="submission" date="2024-05" db="EMBL/GenBank/DDBJ databases">
        <title>30 novel species of actinomycetes from the DSMZ collection.</title>
        <authorList>
            <person name="Nouioui I."/>
        </authorList>
    </citation>
    <scope>NUCLEOTIDE SEQUENCE</scope>
    <source>
        <strain evidence="5">DSM 44399</strain>
    </source>
</reference>
<dbReference type="RefSeq" id="WP_311422811.1">
    <property type="nucleotide sequence ID" value="NZ_JAVREH010000009.1"/>
</dbReference>
<evidence type="ECO:0000256" key="3">
    <source>
        <dbReference type="ARBA" id="ARBA00023163"/>
    </source>
</evidence>
<protein>
    <submittedName>
        <fullName evidence="5">GntR family transcriptional regulator</fullName>
    </submittedName>
</protein>
<dbReference type="InterPro" id="IPR000524">
    <property type="entry name" value="Tscrpt_reg_HTH_GntR"/>
</dbReference>
<dbReference type="PROSITE" id="PS50949">
    <property type="entry name" value="HTH_GNTR"/>
    <property type="match status" value="1"/>
</dbReference>
<evidence type="ECO:0000313" key="7">
    <source>
        <dbReference type="Proteomes" id="UP001183176"/>
    </source>
</evidence>
<keyword evidence="3" id="KW-0804">Transcription</keyword>
<evidence type="ECO:0000313" key="5">
    <source>
        <dbReference type="EMBL" id="MDT0261657.1"/>
    </source>
</evidence>
<accession>A0ABU2J9J7</accession>
<name>A0ABU2J9J7_9ACTN</name>
<dbReference type="InterPro" id="IPR008920">
    <property type="entry name" value="TF_FadR/GntR_C"/>
</dbReference>
<sequence length="228" mass="24659">MEEVLGVVAQAGDTIGAQDVPLRDQVLVALRQRIVNGDYAPGERLTEDRLAEDFGVSRNPVREALRVVQAEGFVVMVPRRGAVVASPDATTIADMFAVRQRLETLAARLAAERASAADVVVLRELLDAARQATDQVQFARVAELNSQLHLKVIDISGNRWLSAMASALYLHVQWVFRMGAAHRAPHSWVEHIRLVDAIEAGDPDAAEAAAMAHVDAASTAALDTLDKD</sequence>
<keyword evidence="1" id="KW-0805">Transcription regulation</keyword>
<dbReference type="InterPro" id="IPR036390">
    <property type="entry name" value="WH_DNA-bd_sf"/>
</dbReference>
<dbReference type="SMART" id="SM00345">
    <property type="entry name" value="HTH_GNTR"/>
    <property type="match status" value="1"/>
</dbReference>
<dbReference type="SUPFAM" id="SSF46785">
    <property type="entry name" value="Winged helix' DNA-binding domain"/>
    <property type="match status" value="1"/>
</dbReference>
<organism evidence="5 7">
    <name type="scientific">Jatrophihabitans lederbergiae</name>
    <dbReference type="NCBI Taxonomy" id="3075547"/>
    <lineage>
        <taxon>Bacteria</taxon>
        <taxon>Bacillati</taxon>
        <taxon>Actinomycetota</taxon>
        <taxon>Actinomycetes</taxon>
        <taxon>Jatrophihabitantales</taxon>
        <taxon>Jatrophihabitantaceae</taxon>
        <taxon>Jatrophihabitans</taxon>
    </lineage>
</organism>
<proteinExistence type="predicted"/>
<dbReference type="InterPro" id="IPR011711">
    <property type="entry name" value="GntR_C"/>
</dbReference>
<evidence type="ECO:0000259" key="4">
    <source>
        <dbReference type="PROSITE" id="PS50949"/>
    </source>
</evidence>
<gene>
    <name evidence="5" type="ORF">RM423_09650</name>
    <name evidence="6" type="ORF">RM423_09685</name>
</gene>
<dbReference type="Gene3D" id="1.20.120.530">
    <property type="entry name" value="GntR ligand-binding domain-like"/>
    <property type="match status" value="1"/>
</dbReference>
<evidence type="ECO:0000256" key="1">
    <source>
        <dbReference type="ARBA" id="ARBA00023015"/>
    </source>
</evidence>
<dbReference type="Proteomes" id="UP001183176">
    <property type="component" value="Unassembled WGS sequence"/>
</dbReference>
<dbReference type="EMBL" id="JAVREH010000009">
    <property type="protein sequence ID" value="MDT0261664.1"/>
    <property type="molecule type" value="Genomic_DNA"/>
</dbReference>
<keyword evidence="2" id="KW-0238">DNA-binding</keyword>
<dbReference type="CDD" id="cd07377">
    <property type="entry name" value="WHTH_GntR"/>
    <property type="match status" value="1"/>
</dbReference>